<name>A0A420E5U5_9ALTE</name>
<feature type="transmembrane region" description="Helical" evidence="10">
    <location>
        <begin position="276"/>
        <end position="295"/>
    </location>
</feature>
<dbReference type="GO" id="GO:0015297">
    <property type="term" value="F:antiporter activity"/>
    <property type="evidence" value="ECO:0007669"/>
    <property type="project" value="UniProtKB-KW"/>
</dbReference>
<feature type="transmembrane region" description="Helical" evidence="10">
    <location>
        <begin position="386"/>
        <end position="406"/>
    </location>
</feature>
<dbReference type="PANTHER" id="PTHR43298:SF2">
    <property type="entry name" value="FMN_FAD EXPORTER YEEO-RELATED"/>
    <property type="match status" value="1"/>
</dbReference>
<reference evidence="11 12" key="1">
    <citation type="submission" date="2018-09" db="EMBL/GenBank/DDBJ databases">
        <authorList>
            <person name="Wang Z."/>
        </authorList>
    </citation>
    <scope>NUCLEOTIDE SEQUENCE [LARGE SCALE GENOMIC DNA]</scope>
    <source>
        <strain evidence="11 12">ALS 81</strain>
    </source>
</reference>
<keyword evidence="7" id="KW-0406">Ion transport</keyword>
<feature type="transmembrane region" description="Helical" evidence="10">
    <location>
        <begin position="191"/>
        <end position="211"/>
    </location>
</feature>
<evidence type="ECO:0000256" key="10">
    <source>
        <dbReference type="SAM" id="Phobius"/>
    </source>
</evidence>
<dbReference type="NCBIfam" id="TIGR00797">
    <property type="entry name" value="matE"/>
    <property type="match status" value="1"/>
</dbReference>
<keyword evidence="12" id="KW-1185">Reference proteome</keyword>
<dbReference type="EMBL" id="RAQO01000012">
    <property type="protein sequence ID" value="RKF13219.1"/>
    <property type="molecule type" value="Genomic_DNA"/>
</dbReference>
<feature type="transmembrane region" description="Helical" evidence="10">
    <location>
        <begin position="162"/>
        <end position="185"/>
    </location>
</feature>
<dbReference type="GO" id="GO:0042910">
    <property type="term" value="F:xenobiotic transmembrane transporter activity"/>
    <property type="evidence" value="ECO:0007669"/>
    <property type="project" value="InterPro"/>
</dbReference>
<comment type="subcellular location">
    <subcellularLocation>
        <location evidence="1">Cell inner membrane</location>
        <topology evidence="1">Multi-pass membrane protein</topology>
    </subcellularLocation>
</comment>
<feature type="transmembrane region" description="Helical" evidence="10">
    <location>
        <begin position="307"/>
        <end position="330"/>
    </location>
</feature>
<keyword evidence="4" id="KW-1003">Cell membrane</keyword>
<keyword evidence="3" id="KW-0050">Antiport</keyword>
<dbReference type="InterPro" id="IPR048279">
    <property type="entry name" value="MdtK-like"/>
</dbReference>
<dbReference type="Proteomes" id="UP000286482">
    <property type="component" value="Unassembled WGS sequence"/>
</dbReference>
<gene>
    <name evidence="11" type="ORF">DBZ36_19360</name>
</gene>
<dbReference type="OrthoDB" id="9780160at2"/>
<sequence length="455" mass="49901">MTFLGLDSQQYKTISGIALPIALQSAILAVLSMADVLMVHDLGPAAIASVGAAVKWHFVAIMIMAGFGSACGSLVAQYWGKGQRSKAAWINWYAVRSGAWVMLPLTAMVFIFAEQMLSVQSTDAQVIAYGSSYLIYSLPLLLLTHVIIAIESSLRSSGQTLLPMALVTFTVVVNIVLNYVLIPIYGVKGAAIATTLARVMHLCAFLLVLYKTKSWLFEVYQEKISPQLKGDFKALVLPSVAASLVWGLGTLVYQIVIGRMGTQELAVFSLLGPFESLCYSIFFGLAAACSVLVGQSLGRNDFAKARLFARFFIVSIPSICVVLGVALWLAREPVLALLHLDGAELLPVALPTFAIFCAVMWMRMGNMVMVMGILRAGGQVNFCLRGDIIGMWLIAVPLVFYGAFIGKWDFQWVYLALWTEEICKFGIFFYGYRRGLWLRNLTRDDEELESLVSTA</sequence>
<evidence type="ECO:0000313" key="11">
    <source>
        <dbReference type="EMBL" id="RKF13219.1"/>
    </source>
</evidence>
<keyword evidence="2" id="KW-0813">Transport</keyword>
<feature type="transmembrane region" description="Helical" evidence="10">
    <location>
        <begin position="232"/>
        <end position="256"/>
    </location>
</feature>
<organism evidence="11 12">
    <name type="scientific">Alginatibacterium sediminis</name>
    <dbReference type="NCBI Taxonomy" id="2164068"/>
    <lineage>
        <taxon>Bacteria</taxon>
        <taxon>Pseudomonadati</taxon>
        <taxon>Pseudomonadota</taxon>
        <taxon>Gammaproteobacteria</taxon>
        <taxon>Alteromonadales</taxon>
        <taxon>Alteromonadaceae</taxon>
        <taxon>Alginatibacterium</taxon>
    </lineage>
</organism>
<dbReference type="PANTHER" id="PTHR43298">
    <property type="entry name" value="MULTIDRUG RESISTANCE PROTEIN NORM-RELATED"/>
    <property type="match status" value="1"/>
</dbReference>
<feature type="transmembrane region" description="Helical" evidence="10">
    <location>
        <begin position="58"/>
        <end position="80"/>
    </location>
</feature>
<evidence type="ECO:0000256" key="1">
    <source>
        <dbReference type="ARBA" id="ARBA00004429"/>
    </source>
</evidence>
<evidence type="ECO:0000256" key="3">
    <source>
        <dbReference type="ARBA" id="ARBA00022449"/>
    </source>
</evidence>
<dbReference type="InterPro" id="IPR050222">
    <property type="entry name" value="MATE_MdtK"/>
</dbReference>
<keyword evidence="5 10" id="KW-0812">Transmembrane</keyword>
<evidence type="ECO:0000256" key="9">
    <source>
        <dbReference type="ARBA" id="ARBA00031636"/>
    </source>
</evidence>
<feature type="transmembrane region" description="Helical" evidence="10">
    <location>
        <begin position="412"/>
        <end position="432"/>
    </location>
</feature>
<feature type="transmembrane region" description="Helical" evidence="10">
    <location>
        <begin position="133"/>
        <end position="150"/>
    </location>
</feature>
<dbReference type="RefSeq" id="WP_120356632.1">
    <property type="nucleotide sequence ID" value="NZ_RAQO01000012.1"/>
</dbReference>
<evidence type="ECO:0000313" key="12">
    <source>
        <dbReference type="Proteomes" id="UP000286482"/>
    </source>
</evidence>
<proteinExistence type="predicted"/>
<keyword evidence="8 10" id="KW-0472">Membrane</keyword>
<dbReference type="Pfam" id="PF01554">
    <property type="entry name" value="MatE"/>
    <property type="match status" value="2"/>
</dbReference>
<accession>A0A420E5U5</accession>
<dbReference type="AlphaFoldDB" id="A0A420E5U5"/>
<evidence type="ECO:0000256" key="4">
    <source>
        <dbReference type="ARBA" id="ARBA00022475"/>
    </source>
</evidence>
<evidence type="ECO:0000256" key="8">
    <source>
        <dbReference type="ARBA" id="ARBA00023136"/>
    </source>
</evidence>
<evidence type="ECO:0000256" key="6">
    <source>
        <dbReference type="ARBA" id="ARBA00022989"/>
    </source>
</evidence>
<feature type="transmembrane region" description="Helical" evidence="10">
    <location>
        <begin position="92"/>
        <end position="113"/>
    </location>
</feature>
<keyword evidence="6 10" id="KW-1133">Transmembrane helix</keyword>
<dbReference type="GO" id="GO:0006811">
    <property type="term" value="P:monoatomic ion transport"/>
    <property type="evidence" value="ECO:0007669"/>
    <property type="project" value="UniProtKB-KW"/>
</dbReference>
<dbReference type="InterPro" id="IPR002528">
    <property type="entry name" value="MATE_fam"/>
</dbReference>
<evidence type="ECO:0000256" key="5">
    <source>
        <dbReference type="ARBA" id="ARBA00022692"/>
    </source>
</evidence>
<evidence type="ECO:0000256" key="2">
    <source>
        <dbReference type="ARBA" id="ARBA00022448"/>
    </source>
</evidence>
<feature type="transmembrane region" description="Helical" evidence="10">
    <location>
        <begin position="350"/>
        <end position="374"/>
    </location>
</feature>
<dbReference type="GO" id="GO:0005886">
    <property type="term" value="C:plasma membrane"/>
    <property type="evidence" value="ECO:0007669"/>
    <property type="project" value="UniProtKB-SubCell"/>
</dbReference>
<feature type="transmembrane region" description="Helical" evidence="10">
    <location>
        <begin position="17"/>
        <end position="38"/>
    </location>
</feature>
<protein>
    <recommendedName>
        <fullName evidence="9">Multidrug-efflux transporter</fullName>
    </recommendedName>
</protein>
<evidence type="ECO:0000256" key="7">
    <source>
        <dbReference type="ARBA" id="ARBA00023065"/>
    </source>
</evidence>
<comment type="caution">
    <text evidence="11">The sequence shown here is derived from an EMBL/GenBank/DDBJ whole genome shotgun (WGS) entry which is preliminary data.</text>
</comment>
<dbReference type="PIRSF" id="PIRSF006603">
    <property type="entry name" value="DinF"/>
    <property type="match status" value="1"/>
</dbReference>